<proteinExistence type="predicted"/>
<reference evidence="2" key="1">
    <citation type="journal article" date="2017" name="Nat. Ecol. Evol.">
        <title>Genome expansion and lineage-specific genetic innovations in the forest pathogenic fungi Armillaria.</title>
        <authorList>
            <person name="Sipos G."/>
            <person name="Prasanna A.N."/>
            <person name="Walter M.C."/>
            <person name="O'Connor E."/>
            <person name="Balint B."/>
            <person name="Krizsan K."/>
            <person name="Kiss B."/>
            <person name="Hess J."/>
            <person name="Varga T."/>
            <person name="Slot J."/>
            <person name="Riley R."/>
            <person name="Boka B."/>
            <person name="Rigling D."/>
            <person name="Barry K."/>
            <person name="Lee J."/>
            <person name="Mihaltcheva S."/>
            <person name="LaButti K."/>
            <person name="Lipzen A."/>
            <person name="Waldron R."/>
            <person name="Moloney N.M."/>
            <person name="Sperisen C."/>
            <person name="Kredics L."/>
            <person name="Vagvoelgyi C."/>
            <person name="Patrignani A."/>
            <person name="Fitzpatrick D."/>
            <person name="Nagy I."/>
            <person name="Doyle S."/>
            <person name="Anderson J.B."/>
            <person name="Grigoriev I.V."/>
            <person name="Gueldener U."/>
            <person name="Muensterkoetter M."/>
            <person name="Nagy L.G."/>
        </authorList>
    </citation>
    <scope>NUCLEOTIDE SEQUENCE [LARGE SCALE GENOMIC DNA]</scope>
    <source>
        <strain evidence="2">Ar21-2</strain>
    </source>
</reference>
<dbReference type="Proteomes" id="UP000217790">
    <property type="component" value="Unassembled WGS sequence"/>
</dbReference>
<dbReference type="STRING" id="47427.A0A2H3CIT1"/>
<sequence length="498" mass="56058">MAIIDAEDNTGLETSKIEWKATSGAIWNRIQLCSADKLRFVEETSKQLAESPTEQFNARQSFGPSSVVPSTVAIDLKGTTGYSLFSIIDWPEPGGPDEHERRKAFYGHPCYSVIRIHLGGANSRRKPRYRDARVLHREWWEFCVPVGMPRLPCLLIFTLEQVQPDGAKSSMKQYCKTSTIKVRDVHEETDSAKWNCTAFGCTFESTSALYLIDNNIPSANARTMVNKCLTLFGQTRVKSRGSGGTKDKVAAMMAENLLLLKSSNLLHIIGAHQGDGRRAFFEQDLRIRADYLKSKSGTLTQRCRSVFVFDHHHPRPPPYSVDVNQDARHANERRHPYSGIVPPNSHFQSRGNDFTLIHLNLFLASIFQQYLRFGTREYSTQLMGVPKGEDGRRCCKEKSIIIHGIDVEKPGSCTVNVDNSGVVLSELLLGPHEPSHFRSLDGLFYESSCETLWKNFQDKIMQGCVATGSKTRRIEAYMCNHQPSLDNWQEICSATSAD</sequence>
<accession>A0A2H3CIT1</accession>
<dbReference type="OrthoDB" id="3153758at2759"/>
<organism evidence="1 2">
    <name type="scientific">Armillaria gallica</name>
    <name type="common">Bulbous honey fungus</name>
    <name type="synonym">Armillaria bulbosa</name>
    <dbReference type="NCBI Taxonomy" id="47427"/>
    <lineage>
        <taxon>Eukaryota</taxon>
        <taxon>Fungi</taxon>
        <taxon>Dikarya</taxon>
        <taxon>Basidiomycota</taxon>
        <taxon>Agaricomycotina</taxon>
        <taxon>Agaricomycetes</taxon>
        <taxon>Agaricomycetidae</taxon>
        <taxon>Agaricales</taxon>
        <taxon>Marasmiineae</taxon>
        <taxon>Physalacriaceae</taxon>
        <taxon>Armillaria</taxon>
    </lineage>
</organism>
<protein>
    <submittedName>
        <fullName evidence="1">Uncharacterized protein</fullName>
    </submittedName>
</protein>
<name>A0A2H3CIT1_ARMGA</name>
<keyword evidence="2" id="KW-1185">Reference proteome</keyword>
<dbReference type="EMBL" id="KZ293711">
    <property type="protein sequence ID" value="PBK82955.1"/>
    <property type="molecule type" value="Genomic_DNA"/>
</dbReference>
<evidence type="ECO:0000313" key="1">
    <source>
        <dbReference type="EMBL" id="PBK82955.1"/>
    </source>
</evidence>
<gene>
    <name evidence="1" type="ORF">ARMGADRAFT_1067983</name>
</gene>
<evidence type="ECO:0000313" key="2">
    <source>
        <dbReference type="Proteomes" id="UP000217790"/>
    </source>
</evidence>
<dbReference type="AlphaFoldDB" id="A0A2H3CIT1"/>
<dbReference type="InParanoid" id="A0A2H3CIT1"/>